<dbReference type="EMBL" id="HBIO01003210">
    <property type="protein sequence ID" value="CAE0457351.1"/>
    <property type="molecule type" value="Transcribed_RNA"/>
</dbReference>
<gene>
    <name evidence="3" type="ORF">CDEB00056_LOCUS2192</name>
</gene>
<dbReference type="AlphaFoldDB" id="A0A7S3PWA9"/>
<feature type="compositionally biased region" description="Basic and acidic residues" evidence="1">
    <location>
        <begin position="161"/>
        <end position="170"/>
    </location>
</feature>
<proteinExistence type="predicted"/>
<evidence type="ECO:0000256" key="2">
    <source>
        <dbReference type="SAM" id="SignalP"/>
    </source>
</evidence>
<name>A0A7S3PWA9_9STRA</name>
<evidence type="ECO:0000256" key="1">
    <source>
        <dbReference type="SAM" id="MobiDB-lite"/>
    </source>
</evidence>
<accession>A0A7S3PWA9</accession>
<evidence type="ECO:0000313" key="3">
    <source>
        <dbReference type="EMBL" id="CAE0457351.1"/>
    </source>
</evidence>
<keyword evidence="2" id="KW-0732">Signal</keyword>
<reference evidence="3" key="1">
    <citation type="submission" date="2021-01" db="EMBL/GenBank/DDBJ databases">
        <authorList>
            <person name="Corre E."/>
            <person name="Pelletier E."/>
            <person name="Niang G."/>
            <person name="Scheremetjew M."/>
            <person name="Finn R."/>
            <person name="Kale V."/>
            <person name="Holt S."/>
            <person name="Cochrane G."/>
            <person name="Meng A."/>
            <person name="Brown T."/>
            <person name="Cohen L."/>
        </authorList>
    </citation>
    <scope>NUCLEOTIDE SEQUENCE</scope>
    <source>
        <strain evidence="3">MM31A-1</strain>
    </source>
</reference>
<feature type="signal peptide" evidence="2">
    <location>
        <begin position="1"/>
        <end position="24"/>
    </location>
</feature>
<sequence length="198" mass="21779">MNSALHLLALVLALAAVMPLTIEAFRVDSRLISNSATCISPSTLNQIESFRAGAIEDSDDEYDDEYDSDEEEEVVVKKTKLSKSAVKATKKSSTKKKKEVKAKVSKTLEKKTRKKSLFKIPYLLRAFLNPFTVAAMIKGYMASLFNIDYLQQDSSSSLRSALEEKAKRDAAAGGAKKRGRKMKPGQAKTISDLPVLNA</sequence>
<feature type="region of interest" description="Disordered" evidence="1">
    <location>
        <begin position="160"/>
        <end position="198"/>
    </location>
</feature>
<protein>
    <submittedName>
        <fullName evidence="3">Uncharacterized protein</fullName>
    </submittedName>
</protein>
<feature type="chain" id="PRO_5030807388" evidence="2">
    <location>
        <begin position="25"/>
        <end position="198"/>
    </location>
</feature>
<organism evidence="3">
    <name type="scientific">Chaetoceros debilis</name>
    <dbReference type="NCBI Taxonomy" id="122233"/>
    <lineage>
        <taxon>Eukaryota</taxon>
        <taxon>Sar</taxon>
        <taxon>Stramenopiles</taxon>
        <taxon>Ochrophyta</taxon>
        <taxon>Bacillariophyta</taxon>
        <taxon>Coscinodiscophyceae</taxon>
        <taxon>Chaetocerotophycidae</taxon>
        <taxon>Chaetocerotales</taxon>
        <taxon>Chaetocerotaceae</taxon>
        <taxon>Chaetoceros</taxon>
    </lineage>
</organism>